<dbReference type="PANTHER" id="PTHR43767">
    <property type="entry name" value="LONG-CHAIN-FATTY-ACID--COA LIGASE"/>
    <property type="match status" value="1"/>
</dbReference>
<dbReference type="InterPro" id="IPR000873">
    <property type="entry name" value="AMP-dep_synth/lig_dom"/>
</dbReference>
<dbReference type="RefSeq" id="WP_131944492.1">
    <property type="nucleotide sequence ID" value="NZ_BAAAMX010000038.1"/>
</dbReference>
<accession>A0A4R4N9B0</accession>
<comment type="caution">
    <text evidence="2">The sequence shown here is derived from an EMBL/GenBank/DDBJ whole genome shotgun (WGS) entry which is preliminary data.</text>
</comment>
<reference evidence="2 3" key="1">
    <citation type="submission" date="2019-03" db="EMBL/GenBank/DDBJ databases">
        <title>Draft genome sequences of novel Actinobacteria.</title>
        <authorList>
            <person name="Sahin N."/>
            <person name="Ay H."/>
            <person name="Saygin H."/>
        </authorList>
    </citation>
    <scope>NUCLEOTIDE SEQUENCE [LARGE SCALE GENOMIC DNA]</scope>
    <source>
        <strain evidence="2 3">DSM 45347</strain>
    </source>
</reference>
<dbReference type="OrthoDB" id="9932026at2"/>
<sequence length="105" mass="11203">MLLGDPAHRGAALWPDCTAFAWDGRRRSHGELHGCSRRWAGLLAAGRVRPGDRVALLTVNVPEAVEAAFGASLIGAVVVPLNVRRLRERAPATAASTGRPRRAMS</sequence>
<evidence type="ECO:0000313" key="2">
    <source>
        <dbReference type="EMBL" id="TDC05558.1"/>
    </source>
</evidence>
<keyword evidence="3" id="KW-1185">Reference proteome</keyword>
<feature type="domain" description="AMP-dependent synthetase/ligase" evidence="1">
    <location>
        <begin position="10"/>
        <end position="84"/>
    </location>
</feature>
<dbReference type="SUPFAM" id="SSF56801">
    <property type="entry name" value="Acetyl-CoA synthetase-like"/>
    <property type="match status" value="1"/>
</dbReference>
<evidence type="ECO:0000313" key="3">
    <source>
        <dbReference type="Proteomes" id="UP000295431"/>
    </source>
</evidence>
<dbReference type="AlphaFoldDB" id="A0A4R4N9B0"/>
<evidence type="ECO:0000259" key="1">
    <source>
        <dbReference type="Pfam" id="PF00501"/>
    </source>
</evidence>
<dbReference type="Pfam" id="PF00501">
    <property type="entry name" value="AMP-binding"/>
    <property type="match status" value="1"/>
</dbReference>
<dbReference type="InterPro" id="IPR050237">
    <property type="entry name" value="ATP-dep_AMP-bd_enzyme"/>
</dbReference>
<dbReference type="PANTHER" id="PTHR43767:SF1">
    <property type="entry name" value="NONRIBOSOMAL PEPTIDE SYNTHASE PES1 (EUROFUNG)-RELATED"/>
    <property type="match status" value="1"/>
</dbReference>
<proteinExistence type="predicted"/>
<dbReference type="Gene3D" id="3.40.50.980">
    <property type="match status" value="1"/>
</dbReference>
<dbReference type="Proteomes" id="UP000295431">
    <property type="component" value="Unassembled WGS sequence"/>
</dbReference>
<organism evidence="2 3">
    <name type="scientific">Actinomadura bangladeshensis</name>
    <dbReference type="NCBI Taxonomy" id="453573"/>
    <lineage>
        <taxon>Bacteria</taxon>
        <taxon>Bacillati</taxon>
        <taxon>Actinomycetota</taxon>
        <taxon>Actinomycetes</taxon>
        <taxon>Streptosporangiales</taxon>
        <taxon>Thermomonosporaceae</taxon>
        <taxon>Actinomadura</taxon>
    </lineage>
</organism>
<gene>
    <name evidence="2" type="ORF">E1284_35225</name>
</gene>
<protein>
    <recommendedName>
        <fullName evidence="1">AMP-dependent synthetase/ligase domain-containing protein</fullName>
    </recommendedName>
</protein>
<dbReference type="EMBL" id="SMJW01000298">
    <property type="protein sequence ID" value="TDC05558.1"/>
    <property type="molecule type" value="Genomic_DNA"/>
</dbReference>
<name>A0A4R4N9B0_9ACTN</name>